<dbReference type="AlphaFoldDB" id="A0AAD5ZVY7"/>
<dbReference type="InterPro" id="IPR024593">
    <property type="entry name" value="DUF3444"/>
</dbReference>
<protein>
    <recommendedName>
        <fullName evidence="1">DUF3444 domain-containing protein</fullName>
    </recommendedName>
</protein>
<proteinExistence type="predicted"/>
<dbReference type="PANTHER" id="PTHR47374">
    <property type="entry name" value="ENDOSOME ANTIGEN-LIKE PROTEIN, PUTATIVE (DUF3444)-RELATED"/>
    <property type="match status" value="1"/>
</dbReference>
<sequence length="240" mass="28159">MKPNDDAEKLYVYPRPEFHKFQMCRTCNKFQKGNIWALYSELDTFPKYYDTFPKYYGLICKVEHEPFQVHINWLEACPKSDVERVWLGENLPISCGKFRVTTQNTTYDKPDYFSHMVSVRHHDRGNYYEILPEVGEVWAIYKNWSAGWRPRDFKTIKFDIVEIIENRELSTIVCILRQVPEYTSVFMPEKVNGTGIGTWKVPASAYILFSHKIPAIRLTDGGKLKGFWELDPASLPILLT</sequence>
<evidence type="ECO:0000259" key="1">
    <source>
        <dbReference type="Pfam" id="PF11926"/>
    </source>
</evidence>
<evidence type="ECO:0000313" key="3">
    <source>
        <dbReference type="Proteomes" id="UP001210211"/>
    </source>
</evidence>
<evidence type="ECO:0000313" key="2">
    <source>
        <dbReference type="EMBL" id="KAJ3704962.1"/>
    </source>
</evidence>
<gene>
    <name evidence="2" type="ORF">LUZ61_008667</name>
</gene>
<dbReference type="EMBL" id="JAMRDG010000001">
    <property type="protein sequence ID" value="KAJ3704962.1"/>
    <property type="molecule type" value="Genomic_DNA"/>
</dbReference>
<dbReference type="Pfam" id="PF11926">
    <property type="entry name" value="DUF3444"/>
    <property type="match status" value="1"/>
</dbReference>
<organism evidence="2 3">
    <name type="scientific">Rhynchospora tenuis</name>
    <dbReference type="NCBI Taxonomy" id="198213"/>
    <lineage>
        <taxon>Eukaryota</taxon>
        <taxon>Viridiplantae</taxon>
        <taxon>Streptophyta</taxon>
        <taxon>Embryophyta</taxon>
        <taxon>Tracheophyta</taxon>
        <taxon>Spermatophyta</taxon>
        <taxon>Magnoliopsida</taxon>
        <taxon>Liliopsida</taxon>
        <taxon>Poales</taxon>
        <taxon>Cyperaceae</taxon>
        <taxon>Cyperoideae</taxon>
        <taxon>Rhynchosporeae</taxon>
        <taxon>Rhynchospora</taxon>
    </lineage>
</organism>
<comment type="caution">
    <text evidence="2">The sequence shown here is derived from an EMBL/GenBank/DDBJ whole genome shotgun (WGS) entry which is preliminary data.</text>
</comment>
<feature type="domain" description="DUF3444" evidence="1">
    <location>
        <begin position="10"/>
        <end position="220"/>
    </location>
</feature>
<keyword evidence="3" id="KW-1185">Reference proteome</keyword>
<accession>A0AAD5ZVY7</accession>
<name>A0AAD5ZVY7_9POAL</name>
<dbReference type="PANTHER" id="PTHR47374:SF6">
    <property type="entry name" value="ENDOSOME ANTIGEN-LIKE PROTEIN, PUTATIVE (DUF3444)-RELATED"/>
    <property type="match status" value="1"/>
</dbReference>
<dbReference type="Proteomes" id="UP001210211">
    <property type="component" value="Unassembled WGS sequence"/>
</dbReference>
<reference evidence="2 3" key="1">
    <citation type="journal article" date="2022" name="Cell">
        <title>Repeat-based holocentromeres influence genome architecture and karyotype evolution.</title>
        <authorList>
            <person name="Hofstatter P.G."/>
            <person name="Thangavel G."/>
            <person name="Lux T."/>
            <person name="Neumann P."/>
            <person name="Vondrak T."/>
            <person name="Novak P."/>
            <person name="Zhang M."/>
            <person name="Costa L."/>
            <person name="Castellani M."/>
            <person name="Scott A."/>
            <person name="Toegelov H."/>
            <person name="Fuchs J."/>
            <person name="Mata-Sucre Y."/>
            <person name="Dias Y."/>
            <person name="Vanzela A.L.L."/>
            <person name="Huettel B."/>
            <person name="Almeida C.C.S."/>
            <person name="Simkova H."/>
            <person name="Souza G."/>
            <person name="Pedrosa-Harand A."/>
            <person name="Macas J."/>
            <person name="Mayer K.F.X."/>
            <person name="Houben A."/>
            <person name="Marques A."/>
        </authorList>
    </citation>
    <scope>NUCLEOTIDE SEQUENCE [LARGE SCALE GENOMIC DNA]</scope>
    <source>
        <strain evidence="2">RhyTen1mFocal</strain>
    </source>
</reference>